<comment type="caution">
    <text evidence="2">The sequence shown here is derived from an EMBL/GenBank/DDBJ whole genome shotgun (WGS) entry which is preliminary data.</text>
</comment>
<proteinExistence type="predicted"/>
<gene>
    <name evidence="2" type="ORF">FF38_06108</name>
</gene>
<evidence type="ECO:0000313" key="3">
    <source>
        <dbReference type="Proteomes" id="UP000037069"/>
    </source>
</evidence>
<keyword evidence="3" id="KW-1185">Reference proteome</keyword>
<name>A0A0L0CCQ2_LUCCU</name>
<evidence type="ECO:0000313" key="2">
    <source>
        <dbReference type="EMBL" id="KNC30011.1"/>
    </source>
</evidence>
<accession>A0A0L0CCQ2</accession>
<protein>
    <submittedName>
        <fullName evidence="2">Uncharacterized protein</fullName>
    </submittedName>
</protein>
<sequence>MQPSAQAGGKRKGGRLRGDTSDVTGDEASSFLPEGSSVPSCTDSEFELSDAGGKRRKPGYPRLKSDVASDKAEVVPDSFVSAEDAPKERCYRKKKGKSKEMAKVVRKVDCSVGALKAITDELTDILLSSRVDSTVTRGVLRQSSRYENERLKGRLESAVPGDGHAVFVAPKPVGAKAPIAASETIFKPNLKVKQTLNEK</sequence>
<dbReference type="Proteomes" id="UP000037069">
    <property type="component" value="Unassembled WGS sequence"/>
</dbReference>
<dbReference type="EMBL" id="JRES01000589">
    <property type="protein sequence ID" value="KNC30011.1"/>
    <property type="molecule type" value="Genomic_DNA"/>
</dbReference>
<feature type="region of interest" description="Disordered" evidence="1">
    <location>
        <begin position="1"/>
        <end position="71"/>
    </location>
</feature>
<organism evidence="2 3">
    <name type="scientific">Lucilia cuprina</name>
    <name type="common">Green bottle fly</name>
    <name type="synonym">Australian sheep blowfly</name>
    <dbReference type="NCBI Taxonomy" id="7375"/>
    <lineage>
        <taxon>Eukaryota</taxon>
        <taxon>Metazoa</taxon>
        <taxon>Ecdysozoa</taxon>
        <taxon>Arthropoda</taxon>
        <taxon>Hexapoda</taxon>
        <taxon>Insecta</taxon>
        <taxon>Pterygota</taxon>
        <taxon>Neoptera</taxon>
        <taxon>Endopterygota</taxon>
        <taxon>Diptera</taxon>
        <taxon>Brachycera</taxon>
        <taxon>Muscomorpha</taxon>
        <taxon>Oestroidea</taxon>
        <taxon>Calliphoridae</taxon>
        <taxon>Luciliinae</taxon>
        <taxon>Lucilia</taxon>
    </lineage>
</organism>
<dbReference type="AlphaFoldDB" id="A0A0L0CCQ2"/>
<reference evidence="2 3" key="1">
    <citation type="journal article" date="2015" name="Nat. Commun.">
        <title>Lucilia cuprina genome unlocks parasitic fly biology to underpin future interventions.</title>
        <authorList>
            <person name="Anstead C.A."/>
            <person name="Korhonen P.K."/>
            <person name="Young N.D."/>
            <person name="Hall R.S."/>
            <person name="Jex A.R."/>
            <person name="Murali S.C."/>
            <person name="Hughes D.S."/>
            <person name="Lee S.F."/>
            <person name="Perry T."/>
            <person name="Stroehlein A.J."/>
            <person name="Ansell B.R."/>
            <person name="Breugelmans B."/>
            <person name="Hofmann A."/>
            <person name="Qu J."/>
            <person name="Dugan S."/>
            <person name="Lee S.L."/>
            <person name="Chao H."/>
            <person name="Dinh H."/>
            <person name="Han Y."/>
            <person name="Doddapaneni H.V."/>
            <person name="Worley K.C."/>
            <person name="Muzny D.M."/>
            <person name="Ioannidis P."/>
            <person name="Waterhouse R.M."/>
            <person name="Zdobnov E.M."/>
            <person name="James P.J."/>
            <person name="Bagnall N.H."/>
            <person name="Kotze A.C."/>
            <person name="Gibbs R.A."/>
            <person name="Richards S."/>
            <person name="Batterham P."/>
            <person name="Gasser R.B."/>
        </authorList>
    </citation>
    <scope>NUCLEOTIDE SEQUENCE [LARGE SCALE GENOMIC DNA]</scope>
    <source>
        <strain evidence="2 3">LS</strain>
        <tissue evidence="2">Full body</tissue>
    </source>
</reference>
<evidence type="ECO:0000256" key="1">
    <source>
        <dbReference type="SAM" id="MobiDB-lite"/>
    </source>
</evidence>